<dbReference type="STRING" id="307972.A0A2G8KXP5"/>
<dbReference type="OrthoDB" id="2506647at2759"/>
<organism evidence="1 2">
    <name type="scientific">Stichopus japonicus</name>
    <name type="common">Sea cucumber</name>
    <dbReference type="NCBI Taxonomy" id="307972"/>
    <lineage>
        <taxon>Eukaryota</taxon>
        <taxon>Metazoa</taxon>
        <taxon>Echinodermata</taxon>
        <taxon>Eleutherozoa</taxon>
        <taxon>Echinozoa</taxon>
        <taxon>Holothuroidea</taxon>
        <taxon>Aspidochirotacea</taxon>
        <taxon>Aspidochirotida</taxon>
        <taxon>Stichopodidae</taxon>
        <taxon>Apostichopus</taxon>
    </lineage>
</organism>
<keyword evidence="2" id="KW-1185">Reference proteome</keyword>
<dbReference type="InterPro" id="IPR036610">
    <property type="entry name" value="PEBP-like_sf"/>
</dbReference>
<evidence type="ECO:0000313" key="2">
    <source>
        <dbReference type="Proteomes" id="UP000230750"/>
    </source>
</evidence>
<dbReference type="Pfam" id="PF01161">
    <property type="entry name" value="PBP"/>
    <property type="match status" value="1"/>
</dbReference>
<dbReference type="Proteomes" id="UP000230750">
    <property type="component" value="Unassembled WGS sequence"/>
</dbReference>
<name>A0A2G8KXP5_STIJA</name>
<reference evidence="1 2" key="1">
    <citation type="journal article" date="2017" name="PLoS Biol.">
        <title>The sea cucumber genome provides insights into morphological evolution and visceral regeneration.</title>
        <authorList>
            <person name="Zhang X."/>
            <person name="Sun L."/>
            <person name="Yuan J."/>
            <person name="Sun Y."/>
            <person name="Gao Y."/>
            <person name="Zhang L."/>
            <person name="Li S."/>
            <person name="Dai H."/>
            <person name="Hamel J.F."/>
            <person name="Liu C."/>
            <person name="Yu Y."/>
            <person name="Liu S."/>
            <person name="Lin W."/>
            <person name="Guo K."/>
            <person name="Jin S."/>
            <person name="Xu P."/>
            <person name="Storey K.B."/>
            <person name="Huan P."/>
            <person name="Zhang T."/>
            <person name="Zhou Y."/>
            <person name="Zhang J."/>
            <person name="Lin C."/>
            <person name="Li X."/>
            <person name="Xing L."/>
            <person name="Huo D."/>
            <person name="Sun M."/>
            <person name="Wang L."/>
            <person name="Mercier A."/>
            <person name="Li F."/>
            <person name="Yang H."/>
            <person name="Xiang J."/>
        </authorList>
    </citation>
    <scope>NUCLEOTIDE SEQUENCE [LARGE SCALE GENOMIC DNA]</scope>
    <source>
        <strain evidence="1">Shaxun</strain>
        <tissue evidence="1">Muscle</tissue>
    </source>
</reference>
<dbReference type="SUPFAM" id="SSF49777">
    <property type="entry name" value="PEBP-like"/>
    <property type="match status" value="1"/>
</dbReference>
<dbReference type="PANTHER" id="PTHR11362">
    <property type="entry name" value="PHOSPHATIDYLETHANOLAMINE-BINDING PROTEIN"/>
    <property type="match status" value="1"/>
</dbReference>
<dbReference type="EMBL" id="MRZV01000313">
    <property type="protein sequence ID" value="PIK52786.1"/>
    <property type="molecule type" value="Genomic_DNA"/>
</dbReference>
<dbReference type="InterPro" id="IPR008914">
    <property type="entry name" value="PEBP"/>
</dbReference>
<evidence type="ECO:0000313" key="1">
    <source>
        <dbReference type="EMBL" id="PIK52786.1"/>
    </source>
</evidence>
<gene>
    <name evidence="1" type="ORF">BSL78_10297</name>
</gene>
<dbReference type="Gene3D" id="3.90.280.10">
    <property type="entry name" value="PEBP-like"/>
    <property type="match status" value="1"/>
</dbReference>
<dbReference type="InterPro" id="IPR035810">
    <property type="entry name" value="PEBP_euk"/>
</dbReference>
<dbReference type="AlphaFoldDB" id="A0A2G8KXP5"/>
<proteinExistence type="predicted"/>
<comment type="caution">
    <text evidence="1">The sequence shown here is derived from an EMBL/GenBank/DDBJ whole genome shotgun (WGS) entry which is preliminary data.</text>
</comment>
<dbReference type="CDD" id="cd00866">
    <property type="entry name" value="PEBP_euk"/>
    <property type="match status" value="1"/>
</dbReference>
<dbReference type="PANTHER" id="PTHR11362:SF147">
    <property type="entry name" value="PHOSPHATIDYLETHANOLAMINE BINDING PROTEIN"/>
    <property type="match status" value="1"/>
</dbReference>
<protein>
    <submittedName>
        <fullName evidence="1">Uncharacterized protein</fullName>
    </submittedName>
</protein>
<accession>A0A2G8KXP5</accession>
<sequence>MTFHSNKKGIVSLGLSLGVLKKMEAFTEWKIVPEVIETVPLAVAEVAWSNGVKADMGKILTTTQVKDRPKVTFPHESGCLYTVIMTDPDAPKDKAEVHHWMTINIKDGNSETGQVHSEYFGSRPPQGTGIHRYIFLVYKQPSDYTPTEAYRPRNRERRCLWSVRQFAKDNNLGNPVAGNFYRAEFDSYVPTLHAELTSATPQE</sequence>